<dbReference type="Gene3D" id="3.30.200.20">
    <property type="entry name" value="Phosphorylase Kinase, domain 1"/>
    <property type="match status" value="1"/>
</dbReference>
<dbReference type="Gramene" id="Tc04v2_t008530.1">
    <property type="protein sequence ID" value="Tc04v2_p008530.1"/>
    <property type="gene ID" value="Tc04v2_g008530"/>
</dbReference>
<sequence length="338" mass="38493">MKSKIRREKTNFLQRRCLALPEELCCRFSLAEIKAATNNFHKDMVIAKGDSGFIYGGMINDGFFAIKRLRPSTNSLLPLQELKCGARMLCQLHHSNIVSLVGWCEEKGEMIHVYEYVSSGTLYDHLHGKDSDPLPWKRMLEICIGVARALHYLHTGARFVVIHRDVTSSSRNILLDGQWTAKLYNFGFSKRGPHSMSNDPVSIEIDSDIAYTFECMAPEGMMTNRPSHKADVYSFGVVLFEVLCCRRVFDATLNGDQRHLNRWACKCIENGTIYDIIDPYLKGRIASEYFKKFVEIAYSCVSFDVNKRPAMGEVEVTLELALERQNKADSKMECSSSR</sequence>
<name>A0AB32WAN1_THECC</name>
<evidence type="ECO:0000313" key="3">
    <source>
        <dbReference type="RefSeq" id="XP_017974760.1"/>
    </source>
</evidence>
<dbReference type="PROSITE" id="PS50011">
    <property type="entry name" value="PROTEIN_KINASE_DOM"/>
    <property type="match status" value="1"/>
</dbReference>
<dbReference type="InterPro" id="IPR045272">
    <property type="entry name" value="ANXUR1/2-like"/>
</dbReference>
<organism evidence="2 3">
    <name type="scientific">Theobroma cacao</name>
    <name type="common">Cacao</name>
    <name type="synonym">Cocoa</name>
    <dbReference type="NCBI Taxonomy" id="3641"/>
    <lineage>
        <taxon>Eukaryota</taxon>
        <taxon>Viridiplantae</taxon>
        <taxon>Streptophyta</taxon>
        <taxon>Embryophyta</taxon>
        <taxon>Tracheophyta</taxon>
        <taxon>Spermatophyta</taxon>
        <taxon>Magnoliopsida</taxon>
        <taxon>eudicotyledons</taxon>
        <taxon>Gunneridae</taxon>
        <taxon>Pentapetalae</taxon>
        <taxon>rosids</taxon>
        <taxon>malvids</taxon>
        <taxon>Malvales</taxon>
        <taxon>Malvaceae</taxon>
        <taxon>Byttnerioideae</taxon>
        <taxon>Theobroma</taxon>
    </lineage>
</organism>
<evidence type="ECO:0000259" key="1">
    <source>
        <dbReference type="PROSITE" id="PS50011"/>
    </source>
</evidence>
<dbReference type="Gene3D" id="1.10.510.10">
    <property type="entry name" value="Transferase(Phosphotransferase) domain 1"/>
    <property type="match status" value="1"/>
</dbReference>
<dbReference type="AlphaFoldDB" id="A0AB32WAN1"/>
<dbReference type="Pfam" id="PF07714">
    <property type="entry name" value="PK_Tyr_Ser-Thr"/>
    <property type="match status" value="1"/>
</dbReference>
<dbReference type="PIRSF" id="PIRSF000654">
    <property type="entry name" value="Integrin-linked_kinase"/>
    <property type="match status" value="1"/>
</dbReference>
<dbReference type="PANTHER" id="PTHR27003:SF269">
    <property type="entry name" value="RECEPTOR-LIKE PROTEIN KINASE ANXUR2"/>
    <property type="match status" value="1"/>
</dbReference>
<dbReference type="GeneID" id="18601726"/>
<dbReference type="PANTHER" id="PTHR27003">
    <property type="entry name" value="OS07G0166700 PROTEIN"/>
    <property type="match status" value="1"/>
</dbReference>
<dbReference type="RefSeq" id="XP_017974760.1">
    <property type="nucleotide sequence ID" value="XM_018119271.1"/>
</dbReference>
<feature type="domain" description="Protein kinase" evidence="1">
    <location>
        <begin position="40"/>
        <end position="322"/>
    </location>
</feature>
<dbReference type="KEGG" id="tcc:18601726"/>
<gene>
    <name evidence="3 4" type="primary">LOC18601726</name>
</gene>
<dbReference type="Gramene" id="Tc04v2_t008530.2">
    <property type="protein sequence ID" value="Tc04v2_p008530.2"/>
    <property type="gene ID" value="Tc04v2_g008530"/>
</dbReference>
<reference evidence="2" key="1">
    <citation type="journal article" date="1997" name="Nucleic Acids Res.">
        <title>tRNAscan-SE: a program for improved detection of transfer RNA genes in genomic sequence.</title>
        <authorList>
            <person name="Lowe T.M."/>
            <person name="Eddy S.R."/>
        </authorList>
    </citation>
    <scope>NUCLEOTIDE SEQUENCE [LARGE SCALE GENOMIC DNA]</scope>
    <source>
        <strain evidence="2">r\B97-61/B2</strain>
    </source>
</reference>
<proteinExistence type="predicted"/>
<dbReference type="InterPro" id="IPR011009">
    <property type="entry name" value="Kinase-like_dom_sf"/>
</dbReference>
<dbReference type="InterPro" id="IPR000719">
    <property type="entry name" value="Prot_kinase_dom"/>
</dbReference>
<dbReference type="RefSeq" id="XP_017974761.1">
    <property type="nucleotide sequence ID" value="XM_018119272.1"/>
</dbReference>
<dbReference type="InterPro" id="IPR001245">
    <property type="entry name" value="Ser-Thr/Tyr_kinase_cat_dom"/>
</dbReference>
<dbReference type="GO" id="GO:0004714">
    <property type="term" value="F:transmembrane receptor protein tyrosine kinase activity"/>
    <property type="evidence" value="ECO:0007669"/>
    <property type="project" value="InterPro"/>
</dbReference>
<protein>
    <submittedName>
        <fullName evidence="3 4">Receptor-like protein kinase FERONIA isoform X1</fullName>
    </submittedName>
</protein>
<evidence type="ECO:0000313" key="2">
    <source>
        <dbReference type="Proteomes" id="UP000694886"/>
    </source>
</evidence>
<reference evidence="3 4" key="2">
    <citation type="submission" date="2025-04" db="UniProtKB">
        <authorList>
            <consortium name="RefSeq"/>
        </authorList>
    </citation>
    <scope>IDENTIFICATION</scope>
</reference>
<evidence type="ECO:0000313" key="4">
    <source>
        <dbReference type="RefSeq" id="XP_017974761.1"/>
    </source>
</evidence>
<dbReference type="Proteomes" id="UP000694886">
    <property type="component" value="Chromosome 4"/>
</dbReference>
<dbReference type="SUPFAM" id="SSF56112">
    <property type="entry name" value="Protein kinase-like (PK-like)"/>
    <property type="match status" value="1"/>
</dbReference>
<accession>A0AB32WAN1</accession>
<dbReference type="GO" id="GO:0005524">
    <property type="term" value="F:ATP binding"/>
    <property type="evidence" value="ECO:0007669"/>
    <property type="project" value="InterPro"/>
</dbReference>